<feature type="domain" description="RING-type" evidence="15">
    <location>
        <begin position="853"/>
        <end position="891"/>
    </location>
</feature>
<comment type="caution">
    <text evidence="17">The sequence shown here is derived from an EMBL/GenBank/DDBJ whole genome shotgun (WGS) entry which is preliminary data.</text>
</comment>
<dbReference type="Gene3D" id="3.30.40.10">
    <property type="entry name" value="Zinc/RING finger domain, C3HC4 (zinc finger)"/>
    <property type="match status" value="1"/>
</dbReference>
<comment type="catalytic activity">
    <reaction evidence="9 12">
        <text>L-tyrosyl-[protein] + ATP = O-phospho-L-tyrosyl-[protein] + ADP + H(+)</text>
        <dbReference type="Rhea" id="RHEA:10596"/>
        <dbReference type="Rhea" id="RHEA-COMP:10136"/>
        <dbReference type="Rhea" id="RHEA-COMP:20101"/>
        <dbReference type="ChEBI" id="CHEBI:15378"/>
        <dbReference type="ChEBI" id="CHEBI:30616"/>
        <dbReference type="ChEBI" id="CHEBI:46858"/>
        <dbReference type="ChEBI" id="CHEBI:61978"/>
        <dbReference type="ChEBI" id="CHEBI:456216"/>
        <dbReference type="EC" id="2.7.10.2"/>
    </reaction>
</comment>
<dbReference type="OrthoDB" id="25761at2759"/>
<dbReference type="PANTHER" id="PTHR12930:SF0">
    <property type="entry name" value="RING FINGER PROTEIN 113B"/>
    <property type="match status" value="1"/>
</dbReference>
<keyword evidence="3 11" id="KW-0547">Nucleotide-binding</keyword>
<dbReference type="SUPFAM" id="SSF55550">
    <property type="entry name" value="SH2 domain"/>
    <property type="match status" value="1"/>
</dbReference>
<dbReference type="PROSITE" id="PS00109">
    <property type="entry name" value="PROTEIN_KINASE_TYR"/>
    <property type="match status" value="1"/>
</dbReference>
<keyword evidence="1 12" id="KW-0808">Transferase</keyword>
<dbReference type="Gene3D" id="3.30.200.20">
    <property type="entry name" value="Phosphorylase Kinase, domain 1"/>
    <property type="match status" value="1"/>
</dbReference>
<dbReference type="SMART" id="SM00184">
    <property type="entry name" value="RING"/>
    <property type="match status" value="1"/>
</dbReference>
<evidence type="ECO:0000256" key="13">
    <source>
        <dbReference type="SAM" id="MobiDB-lite"/>
    </source>
</evidence>
<dbReference type="PROSITE" id="PS50011">
    <property type="entry name" value="PROTEIN_KINASE_DOM"/>
    <property type="match status" value="1"/>
</dbReference>
<dbReference type="SUPFAM" id="SSF90229">
    <property type="entry name" value="CCCH zinc finger"/>
    <property type="match status" value="1"/>
</dbReference>
<comment type="similarity">
    <text evidence="12">Belongs to the protein kinase superfamily. Tyr protein kinase family.</text>
</comment>
<dbReference type="InterPro" id="IPR011009">
    <property type="entry name" value="Kinase-like_dom_sf"/>
</dbReference>
<evidence type="ECO:0000256" key="11">
    <source>
        <dbReference type="PROSITE-ProRule" id="PRU10141"/>
    </source>
</evidence>
<dbReference type="PROSITE" id="PS50103">
    <property type="entry name" value="ZF_C3H1"/>
    <property type="match status" value="1"/>
</dbReference>
<evidence type="ECO:0000256" key="12">
    <source>
        <dbReference type="RuleBase" id="RU362096"/>
    </source>
</evidence>
<dbReference type="InterPro" id="IPR001841">
    <property type="entry name" value="Znf_RING"/>
</dbReference>
<evidence type="ECO:0000256" key="5">
    <source>
        <dbReference type="ARBA" id="ARBA00022777"/>
    </source>
</evidence>
<keyword evidence="18" id="KW-1185">Reference proteome</keyword>
<feature type="compositionally biased region" description="Basic and acidic residues" evidence="13">
    <location>
        <begin position="913"/>
        <end position="935"/>
    </location>
</feature>
<evidence type="ECO:0000259" key="16">
    <source>
        <dbReference type="PROSITE" id="PS50103"/>
    </source>
</evidence>
<dbReference type="InterPro" id="IPR000719">
    <property type="entry name" value="Prot_kinase_dom"/>
</dbReference>
<dbReference type="STRING" id="2018661.A0A2A2LA54"/>
<keyword evidence="2 10" id="KW-0479">Metal-binding</keyword>
<evidence type="ECO:0000256" key="7">
    <source>
        <dbReference type="ARBA" id="ARBA00022840"/>
    </source>
</evidence>
<evidence type="ECO:0000259" key="14">
    <source>
        <dbReference type="PROSITE" id="PS50011"/>
    </source>
</evidence>
<dbReference type="Gene3D" id="3.30.505.10">
    <property type="entry name" value="SH2 domain"/>
    <property type="match status" value="1"/>
</dbReference>
<dbReference type="InterPro" id="IPR017907">
    <property type="entry name" value="Znf_RING_CS"/>
</dbReference>
<dbReference type="InterPro" id="IPR000571">
    <property type="entry name" value="Znf_CCCH"/>
</dbReference>
<feature type="zinc finger region" description="C3H1-type" evidence="10">
    <location>
        <begin position="785"/>
        <end position="813"/>
    </location>
</feature>
<feature type="domain" description="C3H1-type" evidence="16">
    <location>
        <begin position="785"/>
        <end position="813"/>
    </location>
</feature>
<dbReference type="InterPro" id="IPR013083">
    <property type="entry name" value="Znf_RING/FYVE/PHD"/>
</dbReference>
<evidence type="ECO:0000256" key="6">
    <source>
        <dbReference type="ARBA" id="ARBA00022833"/>
    </source>
</evidence>
<dbReference type="SUPFAM" id="SSF56112">
    <property type="entry name" value="Protein kinase-like (PK-like)"/>
    <property type="match status" value="1"/>
</dbReference>
<sequence length="961" mass="108668">MRIWINPRLTRELSFTSASDGVGLCTALQRGRVEVVGRAVANGGQTRTARDVPVVAGSQRVETIWQGAAIQHGEQKHFKDPLPDSSSSMMTPEASMIEITLPDASTRIFLVAPLDSIANSEDVPEKSRHVAELFSRGISFTADDVVRPVTLVECSVVEQTGRAVHEVGQAVRAGQEAVVAGGQTVVAIQQSGAVSQTPHDVLEARGARFCKNFDKCFDSRASFHAGCLDDQVNPDRSRKSTAERLIQISSDEVGMLSRPLEDEGYYHGYLTRDEAGEIIKKPGEFLVRKTVLQNHKRLFWVRKFAFKSIGELIEYHVRNREPVHDNTPVCKKNWQLNHEQVEVGKLLGAGAFGQVFKGQLQVSAFRARIPVAVKTLTNSTYLTEDERIQFLREANTMLKIRHPNVVKFYGVGAQKEPIMIVMEFCHGGSLESLLRKEPCTDTQKINFVHGAAKGMAYVELMKIIHRDIASRNCLLGSKNEIKISDFGLAAIGTEYKDRKMKNVPARWMIELKFEQWAPNNMLELYKKCHSFEPQDRPSFEQIRDRVAERTYTHLKSAETEKIVNWTPTELGVYHKEGKKKNKAGTPHKHTPTRAGVGAVKETEETCTRNRSMFRKTTKRPAPQATRRRQSSDEEEDETEIVKEGVRKKIRKNPMIQSTIRKERQNEELSSSSSGEEQGEYVGAVLDEFSYKATGDSAPAGPRDMGATAVLEIDTDKSADAQTQFERVQEQLKEGLQKDGKTLYKGAAMYGAKVAEDSVKGNASSSYVRMGPVRAPQFLRQTVRWDFAPDICKDYKETGFCTFGDSCKFLHDRSDYKHGWEIERDYQESLKSGKVDDDVDYTIHEDEEQFPEECYICGNEFVDPIVTKCKHYFCERCALKSFKKSLKCPVCTENTNGVMNAVKPAMFKKKKKAEKQECHEHEHEHEHREEEEGVKQEDEDEEEGEEIKQEDLEEEEEEAEIE</sequence>
<dbReference type="InterPro" id="IPR036855">
    <property type="entry name" value="Znf_CCCH_sf"/>
</dbReference>
<gene>
    <name evidence="17" type="ORF">WR25_23961</name>
</gene>
<feature type="region of interest" description="Disordered" evidence="13">
    <location>
        <begin position="598"/>
        <end position="677"/>
    </location>
</feature>
<evidence type="ECO:0000256" key="10">
    <source>
        <dbReference type="PROSITE-ProRule" id="PRU00723"/>
    </source>
</evidence>
<protein>
    <recommendedName>
        <fullName evidence="12">Tyrosine-protein kinase</fullName>
        <ecNumber evidence="12">2.7.10.2</ecNumber>
    </recommendedName>
</protein>
<dbReference type="EMBL" id="LIAE01006990">
    <property type="protein sequence ID" value="PAV83161.1"/>
    <property type="molecule type" value="Genomic_DNA"/>
</dbReference>
<evidence type="ECO:0000313" key="17">
    <source>
        <dbReference type="EMBL" id="PAV83161.1"/>
    </source>
</evidence>
<dbReference type="Pfam" id="PF13923">
    <property type="entry name" value="zf-C3HC4_2"/>
    <property type="match status" value="1"/>
</dbReference>
<feature type="compositionally biased region" description="Acidic residues" evidence="13">
    <location>
        <begin position="950"/>
        <end position="961"/>
    </location>
</feature>
<dbReference type="CDD" id="cd16539">
    <property type="entry name" value="RING-HC_RNF113A_B"/>
    <property type="match status" value="1"/>
</dbReference>
<keyword evidence="6 10" id="KW-0862">Zinc</keyword>
<dbReference type="FunFam" id="3.30.200.20:FF:000180">
    <property type="entry name" value="serine/threonine-protein kinase STY46-like"/>
    <property type="match status" value="1"/>
</dbReference>
<evidence type="ECO:0000256" key="3">
    <source>
        <dbReference type="ARBA" id="ARBA00022741"/>
    </source>
</evidence>
<dbReference type="SMART" id="SM00252">
    <property type="entry name" value="SH2"/>
    <property type="match status" value="1"/>
</dbReference>
<evidence type="ECO:0000256" key="9">
    <source>
        <dbReference type="ARBA" id="ARBA00051245"/>
    </source>
</evidence>
<dbReference type="PROSITE" id="PS00107">
    <property type="entry name" value="PROTEIN_KINASE_ATP"/>
    <property type="match status" value="1"/>
</dbReference>
<dbReference type="PANTHER" id="PTHR12930">
    <property type="entry name" value="ZINC FINGER PROTEIN 183"/>
    <property type="match status" value="1"/>
</dbReference>
<keyword evidence="8 12" id="KW-0829">Tyrosine-protein kinase</keyword>
<evidence type="ECO:0000259" key="15">
    <source>
        <dbReference type="PROSITE" id="PS50089"/>
    </source>
</evidence>
<dbReference type="PROSITE" id="PS50089">
    <property type="entry name" value="ZF_RING_2"/>
    <property type="match status" value="1"/>
</dbReference>
<dbReference type="Pfam" id="PF00642">
    <property type="entry name" value="zf-CCCH"/>
    <property type="match status" value="1"/>
</dbReference>
<dbReference type="InterPro" id="IPR017441">
    <property type="entry name" value="Protein_kinase_ATP_BS"/>
</dbReference>
<dbReference type="Proteomes" id="UP000218231">
    <property type="component" value="Unassembled WGS sequence"/>
</dbReference>
<feature type="binding site" evidence="11">
    <location>
        <position position="374"/>
    </location>
    <ligand>
        <name>ATP</name>
        <dbReference type="ChEBI" id="CHEBI:30616"/>
    </ligand>
</feature>
<dbReference type="GO" id="GO:0034247">
    <property type="term" value="P:snoRNA splicing"/>
    <property type="evidence" value="ECO:0007669"/>
    <property type="project" value="TreeGrafter"/>
</dbReference>
<accession>A0A2A2LA54</accession>
<dbReference type="SMART" id="SM00356">
    <property type="entry name" value="ZnF_C3H1"/>
    <property type="match status" value="1"/>
</dbReference>
<dbReference type="GO" id="GO:0005524">
    <property type="term" value="F:ATP binding"/>
    <property type="evidence" value="ECO:0007669"/>
    <property type="project" value="UniProtKB-UniRule"/>
</dbReference>
<dbReference type="AlphaFoldDB" id="A0A2A2LA54"/>
<organism evidence="17 18">
    <name type="scientific">Diploscapter pachys</name>
    <dbReference type="NCBI Taxonomy" id="2018661"/>
    <lineage>
        <taxon>Eukaryota</taxon>
        <taxon>Metazoa</taxon>
        <taxon>Ecdysozoa</taxon>
        <taxon>Nematoda</taxon>
        <taxon>Chromadorea</taxon>
        <taxon>Rhabditida</taxon>
        <taxon>Rhabditina</taxon>
        <taxon>Rhabditomorpha</taxon>
        <taxon>Rhabditoidea</taxon>
        <taxon>Rhabditidae</taxon>
        <taxon>Diploscapter</taxon>
    </lineage>
</organism>
<dbReference type="InterPro" id="IPR039971">
    <property type="entry name" value="CWC24-like"/>
</dbReference>
<dbReference type="SUPFAM" id="SSF57850">
    <property type="entry name" value="RING/U-box"/>
    <property type="match status" value="1"/>
</dbReference>
<dbReference type="PROSITE" id="PS00518">
    <property type="entry name" value="ZF_RING_1"/>
    <property type="match status" value="1"/>
</dbReference>
<evidence type="ECO:0000256" key="2">
    <source>
        <dbReference type="ARBA" id="ARBA00022723"/>
    </source>
</evidence>
<evidence type="ECO:0000256" key="4">
    <source>
        <dbReference type="ARBA" id="ARBA00022771"/>
    </source>
</evidence>
<keyword evidence="7 11" id="KW-0067">ATP-binding</keyword>
<dbReference type="InterPro" id="IPR036860">
    <property type="entry name" value="SH2_dom_sf"/>
</dbReference>
<dbReference type="CDD" id="cd10361">
    <property type="entry name" value="SH2_Fps_family"/>
    <property type="match status" value="1"/>
</dbReference>
<dbReference type="InterPro" id="IPR035849">
    <property type="entry name" value="Fes/Fps/Fer_SH2"/>
</dbReference>
<reference evidence="17 18" key="1">
    <citation type="journal article" date="2017" name="Curr. Biol.">
        <title>Genome architecture and evolution of a unichromosomal asexual nematode.</title>
        <authorList>
            <person name="Fradin H."/>
            <person name="Zegar C."/>
            <person name="Gutwein M."/>
            <person name="Lucas J."/>
            <person name="Kovtun M."/>
            <person name="Corcoran D."/>
            <person name="Baugh L.R."/>
            <person name="Kiontke K."/>
            <person name="Gunsalus K."/>
            <person name="Fitch D.H."/>
            <person name="Piano F."/>
        </authorList>
    </citation>
    <scope>NUCLEOTIDE SEQUENCE [LARGE SCALE GENOMIC DNA]</scope>
    <source>
        <strain evidence="17">PF1309</strain>
    </source>
</reference>
<feature type="region of interest" description="Disordered" evidence="13">
    <location>
        <begin position="910"/>
        <end position="961"/>
    </location>
</feature>
<feature type="domain" description="Protein kinase" evidence="14">
    <location>
        <begin position="341"/>
        <end position="668"/>
    </location>
</feature>
<dbReference type="GO" id="GO:0005684">
    <property type="term" value="C:U2-type spliceosomal complex"/>
    <property type="evidence" value="ECO:0007669"/>
    <property type="project" value="TreeGrafter"/>
</dbReference>
<proteinExistence type="inferred from homology"/>
<dbReference type="InterPro" id="IPR000980">
    <property type="entry name" value="SH2"/>
</dbReference>
<dbReference type="SMART" id="SM00219">
    <property type="entry name" value="TyrKc"/>
    <property type="match status" value="1"/>
</dbReference>
<dbReference type="InterPro" id="IPR001245">
    <property type="entry name" value="Ser-Thr/Tyr_kinase_cat_dom"/>
</dbReference>
<evidence type="ECO:0000313" key="18">
    <source>
        <dbReference type="Proteomes" id="UP000218231"/>
    </source>
</evidence>
<dbReference type="GO" id="GO:0008270">
    <property type="term" value="F:zinc ion binding"/>
    <property type="evidence" value="ECO:0007669"/>
    <property type="project" value="UniProtKB-KW"/>
</dbReference>
<dbReference type="Gene3D" id="1.10.510.10">
    <property type="entry name" value="Transferase(Phosphotransferase) domain 1"/>
    <property type="match status" value="1"/>
</dbReference>
<dbReference type="GO" id="GO:0004715">
    <property type="term" value="F:non-membrane spanning protein tyrosine kinase activity"/>
    <property type="evidence" value="ECO:0007669"/>
    <property type="project" value="UniProtKB-EC"/>
</dbReference>
<dbReference type="InterPro" id="IPR008266">
    <property type="entry name" value="Tyr_kinase_AS"/>
</dbReference>
<keyword evidence="4 10" id="KW-0863">Zinc-finger</keyword>
<dbReference type="InterPro" id="IPR020635">
    <property type="entry name" value="Tyr_kinase_cat_dom"/>
</dbReference>
<evidence type="ECO:0000256" key="1">
    <source>
        <dbReference type="ARBA" id="ARBA00022679"/>
    </source>
</evidence>
<dbReference type="EC" id="2.7.10.2" evidence="12"/>
<name>A0A2A2LA54_9BILA</name>
<evidence type="ECO:0000256" key="8">
    <source>
        <dbReference type="ARBA" id="ARBA00023137"/>
    </source>
</evidence>
<dbReference type="Pfam" id="PF07714">
    <property type="entry name" value="PK_Tyr_Ser-Thr"/>
    <property type="match status" value="1"/>
</dbReference>
<keyword evidence="5 12" id="KW-0418">Kinase</keyword>